<dbReference type="PANTHER" id="PTHR18968">
    <property type="entry name" value="THIAMINE PYROPHOSPHATE ENZYMES"/>
    <property type="match status" value="1"/>
</dbReference>
<dbReference type="InterPro" id="IPR006397">
    <property type="entry name" value="Glyox_carbo_lig"/>
</dbReference>
<dbReference type="InterPro" id="IPR045229">
    <property type="entry name" value="TPP_enz"/>
</dbReference>
<dbReference type="SUPFAM" id="SSF52467">
    <property type="entry name" value="DHS-like NAD/FAD-binding domain"/>
    <property type="match status" value="1"/>
</dbReference>
<dbReference type="InterPro" id="IPR011766">
    <property type="entry name" value="TPP_enzyme_TPP-bd"/>
</dbReference>
<evidence type="ECO:0000259" key="6">
    <source>
        <dbReference type="Pfam" id="PF02776"/>
    </source>
</evidence>
<proteinExistence type="inferred from homology"/>
<evidence type="ECO:0000259" key="5">
    <source>
        <dbReference type="Pfam" id="PF02775"/>
    </source>
</evidence>
<comment type="caution">
    <text evidence="7">The sequence shown here is derived from an EMBL/GenBank/DDBJ whole genome shotgun (WGS) entry which is preliminary data.</text>
</comment>
<dbReference type="NCBIfam" id="NF008431">
    <property type="entry name" value="PRK11269.1"/>
    <property type="match status" value="1"/>
</dbReference>
<protein>
    <submittedName>
        <fullName evidence="7">Glyoxylate carboligase</fullName>
        <ecNumber evidence="7">4.1.1.47</ecNumber>
    </submittedName>
</protein>
<dbReference type="Pfam" id="PF02776">
    <property type="entry name" value="TPP_enzyme_N"/>
    <property type="match status" value="1"/>
</dbReference>
<dbReference type="InterPro" id="IPR012000">
    <property type="entry name" value="Thiamin_PyroP_enz_cen_dom"/>
</dbReference>
<keyword evidence="8" id="KW-1185">Reference proteome</keyword>
<name>A0ABU9X1D1_9MICC</name>
<dbReference type="SUPFAM" id="SSF52518">
    <property type="entry name" value="Thiamin diphosphate-binding fold (THDP-binding)"/>
    <property type="match status" value="2"/>
</dbReference>
<dbReference type="RefSeq" id="WP_345885622.1">
    <property type="nucleotide sequence ID" value="NZ_JBDFRB010000011.1"/>
</dbReference>
<comment type="similarity">
    <text evidence="1 3">Belongs to the TPP enzyme family.</text>
</comment>
<gene>
    <name evidence="7" type="primary">gcl</name>
    <name evidence="7" type="ORF">ABCQ75_12080</name>
</gene>
<evidence type="ECO:0000256" key="1">
    <source>
        <dbReference type="ARBA" id="ARBA00007812"/>
    </source>
</evidence>
<accession>A0ABU9X1D1</accession>
<dbReference type="PANTHER" id="PTHR18968:SF14">
    <property type="entry name" value="GLYOXYLATE CARBOLIGASE"/>
    <property type="match status" value="1"/>
</dbReference>
<dbReference type="Pfam" id="PF02775">
    <property type="entry name" value="TPP_enzyme_C"/>
    <property type="match status" value="1"/>
</dbReference>
<keyword evidence="2 3" id="KW-0786">Thiamine pyrophosphate</keyword>
<organism evidence="7 8">
    <name type="scientific">Sinomonas halotolerans</name>
    <dbReference type="NCBI Taxonomy" id="1644133"/>
    <lineage>
        <taxon>Bacteria</taxon>
        <taxon>Bacillati</taxon>
        <taxon>Actinomycetota</taxon>
        <taxon>Actinomycetes</taxon>
        <taxon>Micrococcales</taxon>
        <taxon>Micrococcaceae</taxon>
        <taxon>Sinomonas</taxon>
    </lineage>
</organism>
<dbReference type="NCBIfam" id="TIGR01504">
    <property type="entry name" value="glyox_carbo_lig"/>
    <property type="match status" value="1"/>
</dbReference>
<dbReference type="InterPro" id="IPR029035">
    <property type="entry name" value="DHS-like_NAD/FAD-binding_dom"/>
</dbReference>
<dbReference type="CDD" id="cd07035">
    <property type="entry name" value="TPP_PYR_POX_like"/>
    <property type="match status" value="1"/>
</dbReference>
<evidence type="ECO:0000259" key="4">
    <source>
        <dbReference type="Pfam" id="PF00205"/>
    </source>
</evidence>
<feature type="domain" description="Thiamine pyrophosphate enzyme N-terminal TPP-binding" evidence="6">
    <location>
        <begin position="4"/>
        <end position="121"/>
    </location>
</feature>
<dbReference type="GO" id="GO:0009028">
    <property type="term" value="F:tartronate-semialdehyde synthase activity"/>
    <property type="evidence" value="ECO:0007669"/>
    <property type="project" value="UniProtKB-EC"/>
</dbReference>
<feature type="domain" description="Thiamine pyrophosphate enzyme central" evidence="4">
    <location>
        <begin position="194"/>
        <end position="329"/>
    </location>
</feature>
<dbReference type="InterPro" id="IPR012001">
    <property type="entry name" value="Thiamin_PyroP_enz_TPP-bd_dom"/>
</dbReference>
<feature type="domain" description="Thiamine pyrophosphate enzyme TPP-binding" evidence="5">
    <location>
        <begin position="393"/>
        <end position="556"/>
    </location>
</feature>
<dbReference type="Gene3D" id="3.40.50.970">
    <property type="match status" value="2"/>
</dbReference>
<evidence type="ECO:0000256" key="2">
    <source>
        <dbReference type="ARBA" id="ARBA00023052"/>
    </source>
</evidence>
<reference evidence="7 8" key="1">
    <citation type="submission" date="2024-05" db="EMBL/GenBank/DDBJ databases">
        <title>Sinomonas sp. nov., isolated from a waste landfill.</title>
        <authorList>
            <person name="Zhao Y."/>
        </authorList>
    </citation>
    <scope>NUCLEOTIDE SEQUENCE [LARGE SCALE GENOMIC DNA]</scope>
    <source>
        <strain evidence="7 8">CCTCC AB2014300</strain>
    </source>
</reference>
<keyword evidence="7" id="KW-0456">Lyase</keyword>
<dbReference type="EMBL" id="JBDFRB010000011">
    <property type="protein sequence ID" value="MEN2745267.1"/>
    <property type="molecule type" value="Genomic_DNA"/>
</dbReference>
<dbReference type="Gene3D" id="3.40.50.1220">
    <property type="entry name" value="TPP-binding domain"/>
    <property type="match status" value="1"/>
</dbReference>
<evidence type="ECO:0000256" key="3">
    <source>
        <dbReference type="RuleBase" id="RU362132"/>
    </source>
</evidence>
<dbReference type="Pfam" id="PF00205">
    <property type="entry name" value="TPP_enzyme_M"/>
    <property type="match status" value="1"/>
</dbReference>
<dbReference type="Proteomes" id="UP001422074">
    <property type="component" value="Unassembled WGS sequence"/>
</dbReference>
<dbReference type="EC" id="4.1.1.47" evidence="7"/>
<evidence type="ECO:0000313" key="8">
    <source>
        <dbReference type="Proteomes" id="UP001422074"/>
    </source>
</evidence>
<evidence type="ECO:0000313" key="7">
    <source>
        <dbReference type="EMBL" id="MEN2745267.1"/>
    </source>
</evidence>
<sequence>MAKMRTVDAIVAILTKEGATEAFGLPGAAINPLYSAMKAHGGIRHTLARHVEGASHMADGYSRAKAGNIGICLGTSGPAGTDMITGLYAAQADSIPMLCFTGQAPVAKLHKEDFQAVDIESIAKPLTKMAMTILEPGQVPGAVQKAFQLMRSGRPGPVLLDLPFDVQMAQIEFDVDVYEPLPVEKPRATRKQAEKALDMLTASERPLIVAGGGIINADASAQLVELAELLDVPVVPTLMGWGAIPDDHPLMAGMVGLQTSHRYGNATFLESDFVIGIGNRWANRHTGSIEKYTAGRTFVHVDIEPTQIGRVFSPDFGIVSDAGAALEALLEVARERKAAGALPDYSAWAESTRARRGRLQRKTHFENVPMKPQRVYEEMNRAFGPETTYVSTIGLSQIAGAQMLHVFGPRKWINAGQAGPLGWTGPAALGVVRGKPGETVVALSGDYDFQFMIEELAVGAQFQLPYIHVVVNNSYLGLIRQSQRGFEMDYHVSLAFENVNSTGLSETAQGYGVDHVKVAEGLGCKAIRVEHPDDLGPAFEKARALMAEYRVPVVVEAILERVTNISMGTELDNVTEFEGIAERPEDAPTAIVALTGTGA</sequence>
<dbReference type="InterPro" id="IPR029061">
    <property type="entry name" value="THDP-binding"/>
</dbReference>